<keyword evidence="3" id="KW-1185">Reference proteome</keyword>
<feature type="domain" description="GAD-related" evidence="1">
    <location>
        <begin position="13"/>
        <end position="115"/>
    </location>
</feature>
<evidence type="ECO:0000313" key="2">
    <source>
        <dbReference type="EMBL" id="SDC31133.1"/>
    </source>
</evidence>
<name>A0A1G6KJI7_9GAMM</name>
<reference evidence="3" key="1">
    <citation type="submission" date="2016-09" db="EMBL/GenBank/DDBJ databases">
        <authorList>
            <person name="Varghese N."/>
            <person name="Submissions S."/>
        </authorList>
    </citation>
    <scope>NUCLEOTIDE SEQUENCE [LARGE SCALE GENOMIC DNA]</scope>
    <source>
        <strain evidence="3">ANC 4422</strain>
    </source>
</reference>
<dbReference type="Pfam" id="PF08887">
    <property type="entry name" value="GAD-like"/>
    <property type="match status" value="1"/>
</dbReference>
<dbReference type="OrthoDB" id="9016361at2"/>
<protein>
    <submittedName>
        <fullName evidence="2">GAD-like domain-containing protein</fullName>
    </submittedName>
</protein>
<proteinExistence type="predicted"/>
<dbReference type="AlphaFoldDB" id="A0A1G6KJI7"/>
<organism evidence="2 3">
    <name type="scientific">Acinetobacter boissieri</name>
    <dbReference type="NCBI Taxonomy" id="1219383"/>
    <lineage>
        <taxon>Bacteria</taxon>
        <taxon>Pseudomonadati</taxon>
        <taxon>Pseudomonadota</taxon>
        <taxon>Gammaproteobacteria</taxon>
        <taxon>Moraxellales</taxon>
        <taxon>Moraxellaceae</taxon>
        <taxon>Acinetobacter</taxon>
    </lineage>
</organism>
<evidence type="ECO:0000259" key="1">
    <source>
        <dbReference type="Pfam" id="PF08887"/>
    </source>
</evidence>
<dbReference type="EMBL" id="FMYL01000022">
    <property type="protein sequence ID" value="SDC31133.1"/>
    <property type="molecule type" value="Genomic_DNA"/>
</dbReference>
<gene>
    <name evidence="2" type="ORF">SAMN05421733_1222</name>
</gene>
<accession>A0A1G6KJI7</accession>
<dbReference type="InterPro" id="IPR014983">
    <property type="entry name" value="GAD-rel"/>
</dbReference>
<evidence type="ECO:0000313" key="3">
    <source>
        <dbReference type="Proteomes" id="UP000242501"/>
    </source>
</evidence>
<dbReference type="Proteomes" id="UP000242501">
    <property type="component" value="Unassembled WGS sequence"/>
</dbReference>
<sequence length="234" mass="26944">MSLLKLKRLKRLKMTIDELGEITDTRPVPIEIIQQYESILSPTLIEIWKEHGFCQFAHGAYQFVNPTEWQPVVDAWLAGTEYEQQLGGHFYALSRNACNELYIFHLETKSKLTIDPILGRITGSINDGDDEYDTAISRFTIALDQEDIDFFDFKNKPLLKRSIKKCGGLGWDEMYNFEPAYALIGDAALDIKYVNKANALVQMMVLRQMIDVPKSIIFNMDWVKEAARQPIQDE</sequence>